<dbReference type="HOGENOM" id="CLU_000445_114_10_3"/>
<gene>
    <name evidence="19" type="ordered locus">Sta7437_2159</name>
</gene>
<evidence type="ECO:0000256" key="4">
    <source>
        <dbReference type="ARBA" id="ARBA00022475"/>
    </source>
</evidence>
<evidence type="ECO:0000256" key="13">
    <source>
        <dbReference type="ARBA" id="ARBA00023136"/>
    </source>
</evidence>
<evidence type="ECO:0000256" key="10">
    <source>
        <dbReference type="ARBA" id="ARBA00022840"/>
    </source>
</evidence>
<dbReference type="AlphaFoldDB" id="K9XT49"/>
<evidence type="ECO:0000256" key="9">
    <source>
        <dbReference type="ARBA" id="ARBA00022777"/>
    </source>
</evidence>
<evidence type="ECO:0000256" key="11">
    <source>
        <dbReference type="ARBA" id="ARBA00022989"/>
    </source>
</evidence>
<dbReference type="EMBL" id="CP003653">
    <property type="protein sequence ID" value="AFZ35708.1"/>
    <property type="molecule type" value="Genomic_DNA"/>
</dbReference>
<evidence type="ECO:0000256" key="1">
    <source>
        <dbReference type="ARBA" id="ARBA00000085"/>
    </source>
</evidence>
<dbReference type="PATRIC" id="fig|111780.3.peg.2250"/>
<dbReference type="PROSITE" id="PS50113">
    <property type="entry name" value="PAC"/>
    <property type="match status" value="1"/>
</dbReference>
<comment type="subcellular location">
    <subcellularLocation>
        <location evidence="2">Cell membrane</location>
        <topology evidence="2">Multi-pass membrane protein</topology>
    </subcellularLocation>
</comment>
<evidence type="ECO:0000256" key="7">
    <source>
        <dbReference type="ARBA" id="ARBA00022692"/>
    </source>
</evidence>
<evidence type="ECO:0000256" key="8">
    <source>
        <dbReference type="ARBA" id="ARBA00022741"/>
    </source>
</evidence>
<reference evidence="20" key="1">
    <citation type="journal article" date="2013" name="Proc. Natl. Acad. Sci. U.S.A.">
        <title>Improving the coverage of the cyanobacterial phylum using diversity-driven genome sequencing.</title>
        <authorList>
            <person name="Shih P.M."/>
            <person name="Wu D."/>
            <person name="Latifi A."/>
            <person name="Axen S.D."/>
            <person name="Fewer D.P."/>
            <person name="Talla E."/>
            <person name="Calteau A."/>
            <person name="Cai F."/>
            <person name="Tandeau de Marsac N."/>
            <person name="Rippka R."/>
            <person name="Herdman M."/>
            <person name="Sivonen K."/>
            <person name="Coursin T."/>
            <person name="Laurent T."/>
            <person name="Goodwin L."/>
            <person name="Nolan M."/>
            <person name="Davenport K.W."/>
            <person name="Han C.S."/>
            <person name="Rubin E.M."/>
            <person name="Eisen J.A."/>
            <person name="Woyke T."/>
            <person name="Gugger M."/>
            <person name="Kerfeld C.A."/>
        </authorList>
    </citation>
    <scope>NUCLEOTIDE SEQUENCE [LARGE SCALE GENOMIC DNA]</scope>
    <source>
        <strain evidence="20">ATCC 29371 / PCC 7437</strain>
    </source>
</reference>
<dbReference type="InterPro" id="IPR000014">
    <property type="entry name" value="PAS"/>
</dbReference>
<dbReference type="CDD" id="cd00130">
    <property type="entry name" value="PAS"/>
    <property type="match status" value="1"/>
</dbReference>
<dbReference type="SUPFAM" id="SSF55785">
    <property type="entry name" value="PYP-like sensor domain (PAS domain)"/>
    <property type="match status" value="1"/>
</dbReference>
<keyword evidence="12" id="KW-0902">Two-component regulatory system</keyword>
<dbReference type="SUPFAM" id="SSF158472">
    <property type="entry name" value="HAMP domain-like"/>
    <property type="match status" value="1"/>
</dbReference>
<feature type="transmembrane region" description="Helical" evidence="15">
    <location>
        <begin position="21"/>
        <end position="41"/>
    </location>
</feature>
<dbReference type="KEGG" id="scs:Sta7437_2159"/>
<feature type="domain" description="PAS" evidence="16">
    <location>
        <begin position="439"/>
        <end position="476"/>
    </location>
</feature>
<dbReference type="Pfam" id="PF08447">
    <property type="entry name" value="PAS_3"/>
    <property type="match status" value="1"/>
</dbReference>
<dbReference type="EC" id="2.7.13.3" evidence="3"/>
<proteinExistence type="predicted"/>
<evidence type="ECO:0000256" key="5">
    <source>
        <dbReference type="ARBA" id="ARBA00022553"/>
    </source>
</evidence>
<evidence type="ECO:0000259" key="16">
    <source>
        <dbReference type="PROSITE" id="PS50112"/>
    </source>
</evidence>
<dbReference type="PANTHER" id="PTHR43304:SF1">
    <property type="entry name" value="PAC DOMAIN-CONTAINING PROTEIN"/>
    <property type="match status" value="1"/>
</dbReference>
<evidence type="ECO:0000256" key="6">
    <source>
        <dbReference type="ARBA" id="ARBA00022679"/>
    </source>
</evidence>
<dbReference type="CDD" id="cd06225">
    <property type="entry name" value="HAMP"/>
    <property type="match status" value="1"/>
</dbReference>
<dbReference type="PROSITE" id="PS50885">
    <property type="entry name" value="HAMP"/>
    <property type="match status" value="1"/>
</dbReference>
<dbReference type="GO" id="GO:0000160">
    <property type="term" value="P:phosphorelay signal transduction system"/>
    <property type="evidence" value="ECO:0007669"/>
    <property type="project" value="UniProtKB-KW"/>
</dbReference>
<name>K9XT49_STAC7</name>
<evidence type="ECO:0000313" key="19">
    <source>
        <dbReference type="EMBL" id="AFZ35708.1"/>
    </source>
</evidence>
<evidence type="ECO:0000256" key="14">
    <source>
        <dbReference type="SAM" id="Coils"/>
    </source>
</evidence>
<dbReference type="SMART" id="SM00086">
    <property type="entry name" value="PAC"/>
    <property type="match status" value="1"/>
</dbReference>
<dbReference type="SMART" id="SM00304">
    <property type="entry name" value="HAMP"/>
    <property type="match status" value="1"/>
</dbReference>
<dbReference type="InterPro" id="IPR033479">
    <property type="entry name" value="dCache_1"/>
</dbReference>
<dbReference type="SUPFAM" id="SSF103190">
    <property type="entry name" value="Sensory domain-like"/>
    <property type="match status" value="1"/>
</dbReference>
<dbReference type="SMART" id="SM00091">
    <property type="entry name" value="PAS"/>
    <property type="match status" value="1"/>
</dbReference>
<dbReference type="InterPro" id="IPR029151">
    <property type="entry name" value="Sensor-like_sf"/>
</dbReference>
<dbReference type="STRING" id="111780.Sta7437_2159"/>
<evidence type="ECO:0000313" key="20">
    <source>
        <dbReference type="Proteomes" id="UP000010473"/>
    </source>
</evidence>
<dbReference type="InterPro" id="IPR001610">
    <property type="entry name" value="PAC"/>
</dbReference>
<keyword evidence="13 15" id="KW-0472">Membrane</keyword>
<dbReference type="CDD" id="cd12913">
    <property type="entry name" value="PDC1_MCP_like"/>
    <property type="match status" value="1"/>
</dbReference>
<feature type="coiled-coil region" evidence="14">
    <location>
        <begin position="554"/>
        <end position="588"/>
    </location>
</feature>
<keyword evidence="8" id="KW-0547">Nucleotide-binding</keyword>
<dbReference type="InterPro" id="IPR035965">
    <property type="entry name" value="PAS-like_dom_sf"/>
</dbReference>
<dbReference type="NCBIfam" id="TIGR00229">
    <property type="entry name" value="sensory_box"/>
    <property type="match status" value="1"/>
</dbReference>
<keyword evidence="5" id="KW-0597">Phosphoprotein</keyword>
<dbReference type="InterPro" id="IPR003660">
    <property type="entry name" value="HAMP_dom"/>
</dbReference>
<dbReference type="GO" id="GO:0005524">
    <property type="term" value="F:ATP binding"/>
    <property type="evidence" value="ECO:0007669"/>
    <property type="project" value="UniProtKB-KW"/>
</dbReference>
<dbReference type="Proteomes" id="UP000010473">
    <property type="component" value="Chromosome"/>
</dbReference>
<dbReference type="Pfam" id="PF00672">
    <property type="entry name" value="HAMP"/>
    <property type="match status" value="1"/>
</dbReference>
<dbReference type="OrthoDB" id="436222at2"/>
<dbReference type="Pfam" id="PF02743">
    <property type="entry name" value="dCache_1"/>
    <property type="match status" value="1"/>
</dbReference>
<keyword evidence="4" id="KW-1003">Cell membrane</keyword>
<feature type="domain" description="PAC" evidence="17">
    <location>
        <begin position="514"/>
        <end position="566"/>
    </location>
</feature>
<keyword evidence="7 15" id="KW-0812">Transmembrane</keyword>
<accession>K9XT49</accession>
<evidence type="ECO:0000256" key="12">
    <source>
        <dbReference type="ARBA" id="ARBA00023012"/>
    </source>
</evidence>
<evidence type="ECO:0000256" key="15">
    <source>
        <dbReference type="SAM" id="Phobius"/>
    </source>
</evidence>
<keyword evidence="14" id="KW-0175">Coiled coil</keyword>
<dbReference type="InterPro" id="IPR000700">
    <property type="entry name" value="PAS-assoc_C"/>
</dbReference>
<comment type="catalytic activity">
    <reaction evidence="1">
        <text>ATP + protein L-histidine = ADP + protein N-phospho-L-histidine.</text>
        <dbReference type="EC" id="2.7.13.3"/>
    </reaction>
</comment>
<dbReference type="GO" id="GO:0005886">
    <property type="term" value="C:plasma membrane"/>
    <property type="evidence" value="ECO:0007669"/>
    <property type="project" value="UniProtKB-SubCell"/>
</dbReference>
<dbReference type="Gene3D" id="1.10.8.500">
    <property type="entry name" value="HAMP domain in histidine kinase"/>
    <property type="match status" value="1"/>
</dbReference>
<sequence length="609" mass="69489">MINPKGLSDRYLRKFRLRTTLVVPFVLQIVAAVGLVGFLAYRSGQQAINDVASQLRTELSNRITERLDSYIEIPKAINRLNATAFARGDIDVSNPRGEHLFWQQMQNYPTLSFIYCGDEQGGFFGVRRLSEQDSTKVVLQFSNSETNFIRQGFGFDERGDLTTQQIGSFDKPFDPRVRPWYEAAKTARGEVWSEIYLAFSTLFPTVTASFPVYDQTNAAIGVCATDFFLPQELSIFLQNLEIGKTGTAFIVERSGRLVATSSQEPMVTGSGEQSERLLATASANANIRETAKYLNTQFSNLNQIQSVQQLDFKLNGERQYVQVVPFQDRNLDWLVILTIPEADFMSQINASQRNTLWLSLGALGVAIALGILTSRWITYPIMRVSQASEDIAAGNLDQHVKPSRIIEIEKLANSFNSMSHQLKNSFHLLKEKNEALRIAEENYRSIFENALEGIFQSSPDGRFISVNPAMARIYGYDSPVEMIANVTEISSQVYVDPQGRKEFQRHLDMYGKVHNWEYQVYRQDGSIIWVEEDTRAVYDPSGKILYYEGIIQDISERKCQEEQLKRQLEELKIEIDQQKREQEVAKITQSDYFQELQAEAESLRLDDDW</sequence>
<dbReference type="Gene3D" id="3.30.450.20">
    <property type="entry name" value="PAS domain"/>
    <property type="match status" value="3"/>
</dbReference>
<dbReference type="GO" id="GO:0004673">
    <property type="term" value="F:protein histidine kinase activity"/>
    <property type="evidence" value="ECO:0007669"/>
    <property type="project" value="UniProtKB-EC"/>
</dbReference>
<evidence type="ECO:0000259" key="18">
    <source>
        <dbReference type="PROSITE" id="PS50885"/>
    </source>
</evidence>
<dbReference type="InterPro" id="IPR013655">
    <property type="entry name" value="PAS_fold_3"/>
</dbReference>
<evidence type="ECO:0000256" key="3">
    <source>
        <dbReference type="ARBA" id="ARBA00012438"/>
    </source>
</evidence>
<feature type="domain" description="HAMP" evidence="18">
    <location>
        <begin position="375"/>
        <end position="427"/>
    </location>
</feature>
<dbReference type="PROSITE" id="PS50112">
    <property type="entry name" value="PAS"/>
    <property type="match status" value="1"/>
</dbReference>
<evidence type="ECO:0000256" key="2">
    <source>
        <dbReference type="ARBA" id="ARBA00004651"/>
    </source>
</evidence>
<keyword evidence="20" id="KW-1185">Reference proteome</keyword>
<evidence type="ECO:0000259" key="17">
    <source>
        <dbReference type="PROSITE" id="PS50113"/>
    </source>
</evidence>
<organism evidence="19 20">
    <name type="scientific">Stanieria cyanosphaera (strain ATCC 29371 / PCC 7437)</name>
    <dbReference type="NCBI Taxonomy" id="111780"/>
    <lineage>
        <taxon>Bacteria</taxon>
        <taxon>Bacillati</taxon>
        <taxon>Cyanobacteriota</taxon>
        <taxon>Cyanophyceae</taxon>
        <taxon>Pleurocapsales</taxon>
        <taxon>Dermocarpellaceae</taxon>
        <taxon>Stanieria</taxon>
    </lineage>
</organism>
<dbReference type="RefSeq" id="WP_015193376.1">
    <property type="nucleotide sequence ID" value="NC_019748.1"/>
</dbReference>
<protein>
    <recommendedName>
        <fullName evidence="3">histidine kinase</fullName>
        <ecNumber evidence="3">2.7.13.3</ecNumber>
    </recommendedName>
</protein>
<keyword evidence="9" id="KW-0418">Kinase</keyword>
<keyword evidence="10" id="KW-0067">ATP-binding</keyword>
<dbReference type="eggNOG" id="COG5000">
    <property type="taxonomic scope" value="Bacteria"/>
</dbReference>
<keyword evidence="6" id="KW-0808">Transferase</keyword>
<feature type="transmembrane region" description="Helical" evidence="15">
    <location>
        <begin position="356"/>
        <end position="377"/>
    </location>
</feature>
<dbReference type="PANTHER" id="PTHR43304">
    <property type="entry name" value="PHYTOCHROME-LIKE PROTEIN CPH1"/>
    <property type="match status" value="1"/>
</dbReference>
<dbReference type="InterPro" id="IPR052162">
    <property type="entry name" value="Sensor_kinase/Photoreceptor"/>
</dbReference>
<keyword evidence="11 15" id="KW-1133">Transmembrane helix</keyword>